<protein>
    <submittedName>
        <fullName evidence="1">Uncharacterized protein</fullName>
    </submittedName>
</protein>
<evidence type="ECO:0000313" key="2">
    <source>
        <dbReference type="Proteomes" id="UP000029453"/>
    </source>
</evidence>
<sequence>MERANQYLKENKGREQQMDKRFGKWFRYLEEQSFDELKKSDLVADAYHVVTLDDSIYRFVLEFHKPVKYEVQEYADPAHIVLTLSQDKEAGKKTIYSVRTETYMNGEEIGIVEEGLYEESGIRTLKENGDQFYIELGSLTDEAEAILSGVCAGDRFFHPGDREKCVDKSGHCTIYNQQKPDAFLATDRKASGFSC</sequence>
<dbReference type="Proteomes" id="UP000029453">
    <property type="component" value="Unassembled WGS sequence"/>
</dbReference>
<organism evidence="1 2">
    <name type="scientific">Paenibacillus popilliae ATCC 14706</name>
    <dbReference type="NCBI Taxonomy" id="1212764"/>
    <lineage>
        <taxon>Bacteria</taxon>
        <taxon>Bacillati</taxon>
        <taxon>Bacillota</taxon>
        <taxon>Bacilli</taxon>
        <taxon>Bacillales</taxon>
        <taxon>Paenibacillaceae</taxon>
        <taxon>Paenibacillus</taxon>
    </lineage>
</organism>
<gene>
    <name evidence="1" type="ORF">PPOP_1525</name>
</gene>
<proteinExistence type="predicted"/>
<keyword evidence="2" id="KW-1185">Reference proteome</keyword>
<accession>M9M4I0</accession>
<reference evidence="1 2" key="1">
    <citation type="submission" date="2012-10" db="EMBL/GenBank/DDBJ databases">
        <title>Draft Genome Sequence of Paenibacillus popilliae ATCC 14706T.</title>
        <authorList>
            <person name="Iiyama K."/>
            <person name="Mori K."/>
            <person name="Mon H."/>
            <person name="Chieda Y."/>
            <person name="Lee J.M."/>
            <person name="Kusakabe T."/>
            <person name="Tashiro K."/>
            <person name="Asano S."/>
            <person name="Yasunaga-Aoki C."/>
            <person name="Shimizu S."/>
        </authorList>
    </citation>
    <scope>NUCLEOTIDE SEQUENCE [LARGE SCALE GENOMIC DNA]</scope>
    <source>
        <strain evidence="1 2">ATCC 14706</strain>
    </source>
</reference>
<comment type="caution">
    <text evidence="1">The sequence shown here is derived from an EMBL/GenBank/DDBJ whole genome shotgun (WGS) entry which is preliminary data.</text>
</comment>
<dbReference type="AlphaFoldDB" id="M9M4I0"/>
<evidence type="ECO:0000313" key="1">
    <source>
        <dbReference type="EMBL" id="GAC42168.1"/>
    </source>
</evidence>
<name>M9M4I0_PAEPP</name>
<dbReference type="EMBL" id="BALG01000074">
    <property type="protein sequence ID" value="GAC42168.1"/>
    <property type="molecule type" value="Genomic_DNA"/>
</dbReference>